<name>A0A820N8G8_9BILA</name>
<dbReference type="Proteomes" id="UP000663844">
    <property type="component" value="Unassembled WGS sequence"/>
</dbReference>
<accession>A0A820N8G8</accession>
<evidence type="ECO:0000313" key="3">
    <source>
        <dbReference type="Proteomes" id="UP000663844"/>
    </source>
</evidence>
<evidence type="ECO:0000256" key="1">
    <source>
        <dbReference type="SAM" id="MobiDB-lite"/>
    </source>
</evidence>
<proteinExistence type="predicted"/>
<sequence length="42" mass="4186">PKATGPRGKGYSQLSLVPRKLASASAAPTSTAPKSESTPSTT</sequence>
<protein>
    <submittedName>
        <fullName evidence="2">Uncharacterized protein</fullName>
    </submittedName>
</protein>
<evidence type="ECO:0000313" key="2">
    <source>
        <dbReference type="EMBL" id="CAF4383886.1"/>
    </source>
</evidence>
<feature type="region of interest" description="Disordered" evidence="1">
    <location>
        <begin position="1"/>
        <end position="42"/>
    </location>
</feature>
<feature type="non-terminal residue" evidence="2">
    <location>
        <position position="1"/>
    </location>
</feature>
<dbReference type="EMBL" id="CAJOAZ010024360">
    <property type="protein sequence ID" value="CAF4383886.1"/>
    <property type="molecule type" value="Genomic_DNA"/>
</dbReference>
<feature type="non-terminal residue" evidence="2">
    <location>
        <position position="42"/>
    </location>
</feature>
<gene>
    <name evidence="2" type="ORF">OXD698_LOCUS50515</name>
</gene>
<dbReference type="AlphaFoldDB" id="A0A820N8G8"/>
<reference evidence="2" key="1">
    <citation type="submission" date="2021-02" db="EMBL/GenBank/DDBJ databases">
        <authorList>
            <person name="Nowell W R."/>
        </authorList>
    </citation>
    <scope>NUCLEOTIDE SEQUENCE</scope>
</reference>
<comment type="caution">
    <text evidence="2">The sequence shown here is derived from an EMBL/GenBank/DDBJ whole genome shotgun (WGS) entry which is preliminary data.</text>
</comment>
<organism evidence="2 3">
    <name type="scientific">Adineta steineri</name>
    <dbReference type="NCBI Taxonomy" id="433720"/>
    <lineage>
        <taxon>Eukaryota</taxon>
        <taxon>Metazoa</taxon>
        <taxon>Spiralia</taxon>
        <taxon>Gnathifera</taxon>
        <taxon>Rotifera</taxon>
        <taxon>Eurotatoria</taxon>
        <taxon>Bdelloidea</taxon>
        <taxon>Adinetida</taxon>
        <taxon>Adinetidae</taxon>
        <taxon>Adineta</taxon>
    </lineage>
</organism>
<feature type="compositionally biased region" description="Low complexity" evidence="1">
    <location>
        <begin position="22"/>
        <end position="42"/>
    </location>
</feature>